<dbReference type="AlphaFoldDB" id="A0A1X2G7P9"/>
<feature type="compositionally biased region" description="Polar residues" evidence="7">
    <location>
        <begin position="1"/>
        <end position="10"/>
    </location>
</feature>
<evidence type="ECO:0000259" key="8">
    <source>
        <dbReference type="PROSITE" id="PS50071"/>
    </source>
</evidence>
<dbReference type="OrthoDB" id="6159439at2759"/>
<dbReference type="InterPro" id="IPR051000">
    <property type="entry name" value="Homeobox_DNA-bind_prot"/>
</dbReference>
<reference evidence="9 10" key="1">
    <citation type="submission" date="2016-07" db="EMBL/GenBank/DDBJ databases">
        <title>Pervasive Adenine N6-methylation of Active Genes in Fungi.</title>
        <authorList>
            <consortium name="DOE Joint Genome Institute"/>
            <person name="Mondo S.J."/>
            <person name="Dannebaum R.O."/>
            <person name="Kuo R.C."/>
            <person name="Labutti K."/>
            <person name="Haridas S."/>
            <person name="Kuo A."/>
            <person name="Salamov A."/>
            <person name="Ahrendt S.R."/>
            <person name="Lipzen A."/>
            <person name="Sullivan W."/>
            <person name="Andreopoulos W.B."/>
            <person name="Clum A."/>
            <person name="Lindquist E."/>
            <person name="Daum C."/>
            <person name="Ramamoorthy G.K."/>
            <person name="Gryganskyi A."/>
            <person name="Culley D."/>
            <person name="Magnuson J.K."/>
            <person name="James T.Y."/>
            <person name="O'Malley M.A."/>
            <person name="Stajich J.E."/>
            <person name="Spatafora J.W."/>
            <person name="Visel A."/>
            <person name="Grigoriev I.V."/>
        </authorList>
    </citation>
    <scope>NUCLEOTIDE SEQUENCE [LARGE SCALE GENOMIC DNA]</scope>
    <source>
        <strain evidence="9 10">NRRL 3301</strain>
    </source>
</reference>
<dbReference type="Pfam" id="PF00046">
    <property type="entry name" value="Homeodomain"/>
    <property type="match status" value="1"/>
</dbReference>
<keyword evidence="2 5" id="KW-0238">DNA-binding</keyword>
<dbReference type="PANTHER" id="PTHR24324">
    <property type="entry name" value="HOMEOBOX PROTEIN HHEX"/>
    <property type="match status" value="1"/>
</dbReference>
<dbReference type="PANTHER" id="PTHR24324:SF5">
    <property type="entry name" value="HEMATOPOIETICALLY-EXPRESSED HOMEOBOX PROTEIN HHEX"/>
    <property type="match status" value="1"/>
</dbReference>
<proteinExistence type="predicted"/>
<accession>A0A1X2G7P9</accession>
<evidence type="ECO:0000313" key="9">
    <source>
        <dbReference type="EMBL" id="ORX47188.1"/>
    </source>
</evidence>
<evidence type="ECO:0000256" key="7">
    <source>
        <dbReference type="SAM" id="MobiDB-lite"/>
    </source>
</evidence>
<evidence type="ECO:0000256" key="4">
    <source>
        <dbReference type="ARBA" id="ARBA00023242"/>
    </source>
</evidence>
<dbReference type="GO" id="GO:0000978">
    <property type="term" value="F:RNA polymerase II cis-regulatory region sequence-specific DNA binding"/>
    <property type="evidence" value="ECO:0007669"/>
    <property type="project" value="TreeGrafter"/>
</dbReference>
<evidence type="ECO:0000313" key="10">
    <source>
        <dbReference type="Proteomes" id="UP000242146"/>
    </source>
</evidence>
<dbReference type="PROSITE" id="PS50071">
    <property type="entry name" value="HOMEOBOX_2"/>
    <property type="match status" value="1"/>
</dbReference>
<protein>
    <submittedName>
        <fullName evidence="9">Homeobox-domain-containing protein</fullName>
    </submittedName>
</protein>
<dbReference type="Proteomes" id="UP000242146">
    <property type="component" value="Unassembled WGS sequence"/>
</dbReference>
<dbReference type="InterPro" id="IPR009057">
    <property type="entry name" value="Homeodomain-like_sf"/>
</dbReference>
<dbReference type="CDD" id="cd00086">
    <property type="entry name" value="homeodomain"/>
    <property type="match status" value="1"/>
</dbReference>
<keyword evidence="4 5" id="KW-0539">Nucleus</keyword>
<name>A0A1X2G7P9_9FUNG</name>
<dbReference type="GO" id="GO:0005634">
    <property type="term" value="C:nucleus"/>
    <property type="evidence" value="ECO:0007669"/>
    <property type="project" value="UniProtKB-SubCell"/>
</dbReference>
<sequence length="201" mass="21948">MAPYSSPSRSPHQDDYLDVIRGPDHLQSPSMASIASSTLSSSAPGTPASVATSPSLPHLMMDDPLYPMEPAAAFPAKPTFQHPFNPSTSLPLPPQPAWQPMPASSSSLYNTPPLHGSHITITSDLICSHYLPVPSVHILKAKRKRASPAQIMVLEHIFDHTAFPSTALRQELGEKLGMNPRAVQIWFQNKRQASKRLQSMD</sequence>
<dbReference type="EMBL" id="MCGT01000034">
    <property type="protein sequence ID" value="ORX47188.1"/>
    <property type="molecule type" value="Genomic_DNA"/>
</dbReference>
<evidence type="ECO:0000256" key="3">
    <source>
        <dbReference type="ARBA" id="ARBA00023155"/>
    </source>
</evidence>
<dbReference type="STRING" id="101127.A0A1X2G7P9"/>
<feature type="compositionally biased region" description="Low complexity" evidence="7">
    <location>
        <begin position="28"/>
        <end position="49"/>
    </location>
</feature>
<organism evidence="9 10">
    <name type="scientific">Hesseltinella vesiculosa</name>
    <dbReference type="NCBI Taxonomy" id="101127"/>
    <lineage>
        <taxon>Eukaryota</taxon>
        <taxon>Fungi</taxon>
        <taxon>Fungi incertae sedis</taxon>
        <taxon>Mucoromycota</taxon>
        <taxon>Mucoromycotina</taxon>
        <taxon>Mucoromycetes</taxon>
        <taxon>Mucorales</taxon>
        <taxon>Cunninghamellaceae</taxon>
        <taxon>Hesseltinella</taxon>
    </lineage>
</organism>
<evidence type="ECO:0000256" key="5">
    <source>
        <dbReference type="PROSITE-ProRule" id="PRU00108"/>
    </source>
</evidence>
<evidence type="ECO:0000256" key="1">
    <source>
        <dbReference type="ARBA" id="ARBA00004123"/>
    </source>
</evidence>
<gene>
    <name evidence="9" type="ORF">DM01DRAFT_1339207</name>
</gene>
<comment type="subcellular location">
    <subcellularLocation>
        <location evidence="1 5 6">Nucleus</location>
    </subcellularLocation>
</comment>
<keyword evidence="10" id="KW-1185">Reference proteome</keyword>
<feature type="region of interest" description="Disordered" evidence="7">
    <location>
        <begin position="1"/>
        <end position="56"/>
    </location>
</feature>
<feature type="region of interest" description="Disordered" evidence="7">
    <location>
        <begin position="77"/>
        <end position="104"/>
    </location>
</feature>
<evidence type="ECO:0000256" key="6">
    <source>
        <dbReference type="RuleBase" id="RU000682"/>
    </source>
</evidence>
<dbReference type="GO" id="GO:0006357">
    <property type="term" value="P:regulation of transcription by RNA polymerase II"/>
    <property type="evidence" value="ECO:0007669"/>
    <property type="project" value="TreeGrafter"/>
</dbReference>
<keyword evidence="3 5" id="KW-0371">Homeobox</keyword>
<dbReference type="SMART" id="SM00389">
    <property type="entry name" value="HOX"/>
    <property type="match status" value="1"/>
</dbReference>
<feature type="DNA-binding region" description="Homeobox" evidence="5">
    <location>
        <begin position="139"/>
        <end position="198"/>
    </location>
</feature>
<dbReference type="Gene3D" id="1.10.10.60">
    <property type="entry name" value="Homeodomain-like"/>
    <property type="match status" value="1"/>
</dbReference>
<dbReference type="SUPFAM" id="SSF46689">
    <property type="entry name" value="Homeodomain-like"/>
    <property type="match status" value="1"/>
</dbReference>
<evidence type="ECO:0000256" key="2">
    <source>
        <dbReference type="ARBA" id="ARBA00023125"/>
    </source>
</evidence>
<comment type="caution">
    <text evidence="9">The sequence shown here is derived from an EMBL/GenBank/DDBJ whole genome shotgun (WGS) entry which is preliminary data.</text>
</comment>
<dbReference type="InterPro" id="IPR001356">
    <property type="entry name" value="HD"/>
</dbReference>
<feature type="domain" description="Homeobox" evidence="8">
    <location>
        <begin position="137"/>
        <end position="197"/>
    </location>
</feature>
<dbReference type="GO" id="GO:0030154">
    <property type="term" value="P:cell differentiation"/>
    <property type="evidence" value="ECO:0007669"/>
    <property type="project" value="TreeGrafter"/>
</dbReference>